<dbReference type="PANTHER" id="PTHR30510">
    <property type="entry name" value="UPF0229 PROTEIN YEAH"/>
    <property type="match status" value="1"/>
</dbReference>
<accession>A0A3B1ARP9</accession>
<reference evidence="2" key="1">
    <citation type="submission" date="2018-06" db="EMBL/GenBank/DDBJ databases">
        <authorList>
            <person name="Zhirakovskaya E."/>
        </authorList>
    </citation>
    <scope>NUCLEOTIDE SEQUENCE</scope>
</reference>
<feature type="region of interest" description="Disordered" evidence="1">
    <location>
        <begin position="52"/>
        <end position="110"/>
    </location>
</feature>
<proteinExistence type="inferred from homology"/>
<feature type="compositionally biased region" description="Basic and acidic residues" evidence="1">
    <location>
        <begin position="52"/>
        <end position="63"/>
    </location>
</feature>
<dbReference type="NCBIfam" id="NF003707">
    <property type="entry name" value="PRK05325.1-2"/>
    <property type="match status" value="1"/>
</dbReference>
<dbReference type="NCBIfam" id="NF003708">
    <property type="entry name" value="PRK05325.1-3"/>
    <property type="match status" value="1"/>
</dbReference>
<dbReference type="InterPro" id="IPR006698">
    <property type="entry name" value="UPF0229"/>
</dbReference>
<organism evidence="2">
    <name type="scientific">hydrothermal vent metagenome</name>
    <dbReference type="NCBI Taxonomy" id="652676"/>
    <lineage>
        <taxon>unclassified sequences</taxon>
        <taxon>metagenomes</taxon>
        <taxon>ecological metagenomes</taxon>
    </lineage>
</organism>
<dbReference type="SUPFAM" id="SSF53300">
    <property type="entry name" value="vWA-like"/>
    <property type="match status" value="1"/>
</dbReference>
<feature type="compositionally biased region" description="Basic and acidic residues" evidence="1">
    <location>
        <begin position="70"/>
        <end position="89"/>
    </location>
</feature>
<dbReference type="PANTHER" id="PTHR30510:SF2">
    <property type="entry name" value="UPF0229 PROTEIN YEAH"/>
    <property type="match status" value="1"/>
</dbReference>
<dbReference type="AlphaFoldDB" id="A0A3B1ARP9"/>
<protein>
    <submittedName>
        <fullName evidence="2">UPF0229 protein YeaH</fullName>
    </submittedName>
</protein>
<sequence length="423" mass="48376">MTQIIDRRINGKHKSAVNRQRFLRRFRQQIKKAVSDAIDSRSITEVDHGEKINIPSKDTHEPVFGHGPGGRRDAVHPGNKEFVSGDRVARPPNSGGGGGSEASDQGEGEDEFAFQLSREEFLEFFFEDLELPDLVKTQLTKVTSFKSVRAGYSTTGVPSNIDIVRSLTGALARRIALRAPYSVELKEAQTALAALLSTPQNEDEHTTRIQELEEEIRRLEDKIATIPFVDTFDLRYRNRIQKPTPSTQAVMFCLMDVSGSMDEIRKEMAKRFFILLYLFLTKTYENIQVVFIRHHTTAKEVNEEDFFYSRETGGTVVSSALELMLKIIKERFPSDDWNIYAAQASDGDNWDGDSPNCRTLLNDNIMPLLQYFAYIEIMPHNHQSLWRHYEGVKVQNRNFDMQSIDSANEIYPVFRKLFARKPA</sequence>
<dbReference type="InterPro" id="IPR036465">
    <property type="entry name" value="vWFA_dom_sf"/>
</dbReference>
<evidence type="ECO:0000313" key="2">
    <source>
        <dbReference type="EMBL" id="VAX02504.1"/>
    </source>
</evidence>
<evidence type="ECO:0000256" key="1">
    <source>
        <dbReference type="SAM" id="MobiDB-lite"/>
    </source>
</evidence>
<dbReference type="Pfam" id="PF04285">
    <property type="entry name" value="DUF444"/>
    <property type="match status" value="1"/>
</dbReference>
<dbReference type="HAMAP" id="MF_01232">
    <property type="entry name" value="UPF0229"/>
    <property type="match status" value="1"/>
</dbReference>
<gene>
    <name evidence="2" type="ORF">MNBD_GAMMA19-1649</name>
</gene>
<name>A0A3B1ARP9_9ZZZZ</name>
<dbReference type="EMBL" id="UOFV01000320">
    <property type="protein sequence ID" value="VAX02504.1"/>
    <property type="molecule type" value="Genomic_DNA"/>
</dbReference>